<keyword evidence="4" id="KW-1015">Disulfide bond</keyword>
<dbReference type="GO" id="GO:0043252">
    <property type="term" value="P:sodium-independent organic anion transport"/>
    <property type="evidence" value="ECO:0007669"/>
    <property type="project" value="TreeGrafter"/>
</dbReference>
<keyword evidence="2 5" id="KW-0863">Zinc-finger</keyword>
<feature type="transmembrane region" description="Helical" evidence="6">
    <location>
        <begin position="92"/>
        <end position="113"/>
    </location>
</feature>
<dbReference type="InterPro" id="IPR013087">
    <property type="entry name" value="Znf_C2H2_type"/>
</dbReference>
<evidence type="ECO:0000256" key="5">
    <source>
        <dbReference type="PROSITE-ProRule" id="PRU00042"/>
    </source>
</evidence>
<dbReference type="Gene3D" id="1.20.1250.20">
    <property type="entry name" value="MFS general substrate transporter like domains"/>
    <property type="match status" value="1"/>
</dbReference>
<gene>
    <name evidence="8" type="ORF">MCOR_32050</name>
</gene>
<feature type="domain" description="C2H2-type" evidence="7">
    <location>
        <begin position="341"/>
        <end position="369"/>
    </location>
</feature>
<keyword evidence="3" id="KW-0862">Zinc</keyword>
<evidence type="ECO:0000256" key="4">
    <source>
        <dbReference type="ARBA" id="ARBA00023157"/>
    </source>
</evidence>
<dbReference type="InterPro" id="IPR036236">
    <property type="entry name" value="Znf_C2H2_sf"/>
</dbReference>
<feature type="domain" description="C2H2-type" evidence="7">
    <location>
        <begin position="313"/>
        <end position="340"/>
    </location>
</feature>
<dbReference type="Pfam" id="PF00096">
    <property type="entry name" value="zf-C2H2"/>
    <property type="match status" value="1"/>
</dbReference>
<dbReference type="GO" id="GO:0008270">
    <property type="term" value="F:zinc ion binding"/>
    <property type="evidence" value="ECO:0007669"/>
    <property type="project" value="UniProtKB-KW"/>
</dbReference>
<feature type="transmembrane region" description="Helical" evidence="6">
    <location>
        <begin position="25"/>
        <end position="44"/>
    </location>
</feature>
<protein>
    <submittedName>
        <fullName evidence="8">KRAB</fullName>
    </submittedName>
</protein>
<evidence type="ECO:0000256" key="6">
    <source>
        <dbReference type="SAM" id="Phobius"/>
    </source>
</evidence>
<dbReference type="Gene3D" id="3.30.160.60">
    <property type="entry name" value="Classic Zinc Finger"/>
    <property type="match status" value="3"/>
</dbReference>
<evidence type="ECO:0000256" key="2">
    <source>
        <dbReference type="ARBA" id="ARBA00022771"/>
    </source>
</evidence>
<keyword evidence="6" id="KW-1133">Transmembrane helix</keyword>
<feature type="transmembrane region" description="Helical" evidence="6">
    <location>
        <begin position="64"/>
        <end position="85"/>
    </location>
</feature>
<keyword evidence="6" id="KW-0812">Transmembrane</keyword>
<evidence type="ECO:0000313" key="9">
    <source>
        <dbReference type="Proteomes" id="UP000507470"/>
    </source>
</evidence>
<dbReference type="PANTHER" id="PTHR11388">
    <property type="entry name" value="ORGANIC ANION TRANSPORTER"/>
    <property type="match status" value="1"/>
</dbReference>
<dbReference type="Pfam" id="PF13912">
    <property type="entry name" value="zf-C2H2_6"/>
    <property type="match status" value="1"/>
</dbReference>
<name>A0A6J8CQT7_MYTCO</name>
<dbReference type="GO" id="GO:0016323">
    <property type="term" value="C:basolateral plasma membrane"/>
    <property type="evidence" value="ECO:0007669"/>
    <property type="project" value="TreeGrafter"/>
</dbReference>
<dbReference type="AlphaFoldDB" id="A0A6J8CQT7"/>
<accession>A0A6J8CQT7</accession>
<evidence type="ECO:0000256" key="3">
    <source>
        <dbReference type="ARBA" id="ARBA00022833"/>
    </source>
</evidence>
<sequence length="449" mass="50110">MDTKTQCGIGRFTPDCMQCFTKVKIFTVFYSISTLLTSTLSVYIASQITTLEKQFGLTSTQSGFLLSCNDIGYLAVTLFVSYFAEKVHPPRVLSFSTMLFGAAGLICAIPYFISPMHSKTLLAKTSNFSKSSNSFAMGMLSGQLCQASSAFMQSNSEMNCSSNTNSQTSIGLANDFTPVAMAIIAIGMIVQGIAKSPRQAFVTTYIDNNVDKTKTAVYVGGITAFAIFGPALAFGLGGLFSRIYVTLEGNVLLKGLPKSTKVQFDICSKIIERRWLPRHLRTHGDQMICSHCPAKFADRWALKDHEARHSDPLMCDVCGKKYTTRIGLSRHMRDNASSRPIECDICHQRFNDQVQFEGHRNSKHLNYKPFKCTVCNKVFAYRQSMTRHAKICQGNKSYNCVEYNAVFNSKCSLDQQHNGKHGQKEYTCMCGKSFRSIRSFTRHSRICKK</sequence>
<evidence type="ECO:0000259" key="7">
    <source>
        <dbReference type="PROSITE" id="PS50157"/>
    </source>
</evidence>
<dbReference type="Proteomes" id="UP000507470">
    <property type="component" value="Unassembled WGS sequence"/>
</dbReference>
<dbReference type="EMBL" id="CACVKT020005709">
    <property type="protein sequence ID" value="CAC5397627.1"/>
    <property type="molecule type" value="Genomic_DNA"/>
</dbReference>
<dbReference type="SUPFAM" id="SSF103473">
    <property type="entry name" value="MFS general substrate transporter"/>
    <property type="match status" value="1"/>
</dbReference>
<dbReference type="PROSITE" id="PS00028">
    <property type="entry name" value="ZINC_FINGER_C2H2_1"/>
    <property type="match status" value="1"/>
</dbReference>
<proteinExistence type="predicted"/>
<evidence type="ECO:0000256" key="1">
    <source>
        <dbReference type="ARBA" id="ARBA00022723"/>
    </source>
</evidence>
<reference evidence="8 9" key="1">
    <citation type="submission" date="2020-06" db="EMBL/GenBank/DDBJ databases">
        <authorList>
            <person name="Li R."/>
            <person name="Bekaert M."/>
        </authorList>
    </citation>
    <scope>NUCLEOTIDE SEQUENCE [LARGE SCALE GENOMIC DNA]</scope>
    <source>
        <strain evidence="9">wild</strain>
    </source>
</reference>
<feature type="transmembrane region" description="Helical" evidence="6">
    <location>
        <begin position="176"/>
        <end position="194"/>
    </location>
</feature>
<keyword evidence="1" id="KW-0479">Metal-binding</keyword>
<keyword evidence="6" id="KW-0472">Membrane</keyword>
<dbReference type="FunFam" id="3.30.160.60:FF:000446">
    <property type="entry name" value="Zinc finger protein"/>
    <property type="match status" value="1"/>
</dbReference>
<dbReference type="PANTHER" id="PTHR11388:SF142">
    <property type="entry name" value="SOLUTE CARRIER ORGANIC ANION TRANSPORTER FAMILY MEMBER 5A1"/>
    <property type="match status" value="1"/>
</dbReference>
<dbReference type="GO" id="GO:0015347">
    <property type="term" value="F:sodium-independent organic anion transmembrane transporter activity"/>
    <property type="evidence" value="ECO:0007669"/>
    <property type="project" value="TreeGrafter"/>
</dbReference>
<feature type="transmembrane region" description="Helical" evidence="6">
    <location>
        <begin position="215"/>
        <end position="240"/>
    </location>
</feature>
<dbReference type="OrthoDB" id="6040868at2759"/>
<organism evidence="8 9">
    <name type="scientific">Mytilus coruscus</name>
    <name type="common">Sea mussel</name>
    <dbReference type="NCBI Taxonomy" id="42192"/>
    <lineage>
        <taxon>Eukaryota</taxon>
        <taxon>Metazoa</taxon>
        <taxon>Spiralia</taxon>
        <taxon>Lophotrochozoa</taxon>
        <taxon>Mollusca</taxon>
        <taxon>Bivalvia</taxon>
        <taxon>Autobranchia</taxon>
        <taxon>Pteriomorphia</taxon>
        <taxon>Mytilida</taxon>
        <taxon>Mytiloidea</taxon>
        <taxon>Mytilidae</taxon>
        <taxon>Mytilinae</taxon>
        <taxon>Mytilus</taxon>
    </lineage>
</organism>
<dbReference type="SMART" id="SM00355">
    <property type="entry name" value="ZnF_C2H2"/>
    <property type="match status" value="4"/>
</dbReference>
<dbReference type="InterPro" id="IPR004156">
    <property type="entry name" value="OATP"/>
</dbReference>
<dbReference type="Pfam" id="PF12874">
    <property type="entry name" value="zf-met"/>
    <property type="match status" value="1"/>
</dbReference>
<evidence type="ECO:0000313" key="8">
    <source>
        <dbReference type="EMBL" id="CAC5397627.1"/>
    </source>
</evidence>
<dbReference type="PROSITE" id="PS50157">
    <property type="entry name" value="ZINC_FINGER_C2H2_2"/>
    <property type="match status" value="3"/>
</dbReference>
<keyword evidence="9" id="KW-1185">Reference proteome</keyword>
<dbReference type="SUPFAM" id="SSF57667">
    <property type="entry name" value="beta-beta-alpha zinc fingers"/>
    <property type="match status" value="3"/>
</dbReference>
<dbReference type="InterPro" id="IPR036259">
    <property type="entry name" value="MFS_trans_sf"/>
</dbReference>
<feature type="domain" description="C2H2-type" evidence="7">
    <location>
        <begin position="370"/>
        <end position="397"/>
    </location>
</feature>
<dbReference type="Pfam" id="PF03137">
    <property type="entry name" value="OATP"/>
    <property type="match status" value="1"/>
</dbReference>